<sequence>MPRLLGLTVLSSDDPDNGESDTGSALNTPTRPSPLQHESPSRDAPMPSFTNYLFGGVGFNPSMSVSIPGTTTPTRYQRGDSLPGSSPIDSSPARSIFSSPARIAATQALADSVPSPLPPLSSDGINPSSPITGTKEERLAASYRKRHRKRANTIAAQKVLSQEEAEDNKTVVFDDVLKKLRDNGLTFGQLMLYVFDPIYKQGTTRWDGFFKESGLAARILGLWVSNKNSATAREEVGAWAEEYVAARIHAEAEAVTASKMLQTAGVRVDNDYVTGFSMTKVGAKIALAARVTTKMLNAFATSARNLKTNLPQRAAKRFTVVTSAALALLGEFSHKNNYSRRIMGLYLYATGAQRQTITVMAHLGISESYQNLTHKPRTNAGRRTRRVSGDYSPPTPPSTPLTLPAEPYTPPDPLVLASKIQDLLTIKLSTLHELSSSMRGFARVVASTGLFAAAYDNINMVFRAAEQILGRTDSQENGTCATIFALWKARLEDMQIPDLKAAFDKAPPLSLKDILLTAPELELMDNCLRHCILRIIVEHGGDKFDKFRAELDAALPVTPDKIELHQTVLHPTPAWNIDQSTIIANAEVADAIYDELEVKGLAHWKWAVKILAGDQLSIARLRSLVNIRAGHEGGYSGFGWGVWMPGLFHGKIADMHGFFVTHWGVPNRGTRNPGSLSFHNTHLHRAPILLSSLPPFRVCRDLVFTSLYSRVLHCLLLVSGKSTLDECAMSIETYAQLEALAASIQAKFVNAELVSELRWQRSTTQTAEGEVPPGDQIFENSCLLLRDALISREFTDSIKAGDSGRIVLVLKLLALSFRGNGRSKYAYEMLHLIHNLTHVWPKPIRDIVLNNWLVNPTGNPFSWTIYQAHGSAASWEWLGMVAPCVTALRHLSTSITRILGSDQGTKHEPADLSTDIKLLMKSLAEHDVYKIKGRVFAEGDGSPTPDVIAAGVEQLADSSSNPLVEYNTAFQKLQARLRLRPLVDNWSEEPQSVAAPTATTVGPTPSGASGEVNSEILQTIAAATVNVDLPPVDTYLPEPSEVEFEGSDGGNSDIDGASVDGFREEELTAFERTMDEVNEPTLTRDTAADVALDMDSNDDDFLFSSNIYNDEDADSDYYYVDDVNDLDYADD</sequence>
<name>A0AAD6X4W2_9AGAR</name>
<feature type="compositionally biased region" description="Low complexity" evidence="1">
    <location>
        <begin position="992"/>
        <end position="1008"/>
    </location>
</feature>
<dbReference type="EMBL" id="JARJCM010000053">
    <property type="protein sequence ID" value="KAJ7035031.1"/>
    <property type="molecule type" value="Genomic_DNA"/>
</dbReference>
<dbReference type="Proteomes" id="UP001218188">
    <property type="component" value="Unassembled WGS sequence"/>
</dbReference>
<feature type="domain" description="DUF6589" evidence="2">
    <location>
        <begin position="504"/>
        <end position="907"/>
    </location>
</feature>
<dbReference type="Pfam" id="PF20231">
    <property type="entry name" value="DUF6589"/>
    <property type="match status" value="1"/>
</dbReference>
<feature type="region of interest" description="Disordered" evidence="1">
    <location>
        <begin position="107"/>
        <end position="136"/>
    </location>
</feature>
<feature type="compositionally biased region" description="Polar residues" evidence="1">
    <location>
        <begin position="65"/>
        <end position="75"/>
    </location>
</feature>
<gene>
    <name evidence="3" type="ORF">C8F04DRAFT_1259389</name>
</gene>
<feature type="compositionally biased region" description="Polar residues" evidence="1">
    <location>
        <begin position="123"/>
        <end position="132"/>
    </location>
</feature>
<dbReference type="InterPro" id="IPR046496">
    <property type="entry name" value="DUF6589"/>
</dbReference>
<accession>A0AAD6X4W2</accession>
<evidence type="ECO:0000256" key="1">
    <source>
        <dbReference type="SAM" id="MobiDB-lite"/>
    </source>
</evidence>
<evidence type="ECO:0000313" key="3">
    <source>
        <dbReference type="EMBL" id="KAJ7035031.1"/>
    </source>
</evidence>
<feature type="compositionally biased region" description="Basic residues" evidence="1">
    <location>
        <begin position="375"/>
        <end position="386"/>
    </location>
</feature>
<organism evidence="3 4">
    <name type="scientific">Mycena alexandri</name>
    <dbReference type="NCBI Taxonomy" id="1745969"/>
    <lineage>
        <taxon>Eukaryota</taxon>
        <taxon>Fungi</taxon>
        <taxon>Dikarya</taxon>
        <taxon>Basidiomycota</taxon>
        <taxon>Agaricomycotina</taxon>
        <taxon>Agaricomycetes</taxon>
        <taxon>Agaricomycetidae</taxon>
        <taxon>Agaricales</taxon>
        <taxon>Marasmiineae</taxon>
        <taxon>Mycenaceae</taxon>
        <taxon>Mycena</taxon>
    </lineage>
</organism>
<evidence type="ECO:0000313" key="4">
    <source>
        <dbReference type="Proteomes" id="UP001218188"/>
    </source>
</evidence>
<feature type="compositionally biased region" description="Polar residues" evidence="1">
    <location>
        <begin position="83"/>
        <end position="95"/>
    </location>
</feature>
<protein>
    <recommendedName>
        <fullName evidence="2">DUF6589 domain-containing protein</fullName>
    </recommendedName>
</protein>
<dbReference type="AlphaFoldDB" id="A0AAD6X4W2"/>
<evidence type="ECO:0000259" key="2">
    <source>
        <dbReference type="Pfam" id="PF20231"/>
    </source>
</evidence>
<feature type="region of interest" description="Disordered" evidence="1">
    <location>
        <begin position="990"/>
        <end position="1009"/>
    </location>
</feature>
<feature type="region of interest" description="Disordered" evidence="1">
    <location>
        <begin position="1"/>
        <end position="49"/>
    </location>
</feature>
<feature type="region of interest" description="Disordered" evidence="1">
    <location>
        <begin position="65"/>
        <end position="95"/>
    </location>
</feature>
<feature type="region of interest" description="Disordered" evidence="1">
    <location>
        <begin position="375"/>
        <end position="404"/>
    </location>
</feature>
<proteinExistence type="predicted"/>
<feature type="compositionally biased region" description="Polar residues" evidence="1">
    <location>
        <begin position="20"/>
        <end position="30"/>
    </location>
</feature>
<comment type="caution">
    <text evidence="3">The sequence shown here is derived from an EMBL/GenBank/DDBJ whole genome shotgun (WGS) entry which is preliminary data.</text>
</comment>
<keyword evidence="4" id="KW-1185">Reference proteome</keyword>
<reference evidence="3" key="1">
    <citation type="submission" date="2023-03" db="EMBL/GenBank/DDBJ databases">
        <title>Massive genome expansion in bonnet fungi (Mycena s.s.) driven by repeated elements and novel gene families across ecological guilds.</title>
        <authorList>
            <consortium name="Lawrence Berkeley National Laboratory"/>
            <person name="Harder C.B."/>
            <person name="Miyauchi S."/>
            <person name="Viragh M."/>
            <person name="Kuo A."/>
            <person name="Thoen E."/>
            <person name="Andreopoulos B."/>
            <person name="Lu D."/>
            <person name="Skrede I."/>
            <person name="Drula E."/>
            <person name="Henrissat B."/>
            <person name="Morin E."/>
            <person name="Kohler A."/>
            <person name="Barry K."/>
            <person name="LaButti K."/>
            <person name="Morin E."/>
            <person name="Salamov A."/>
            <person name="Lipzen A."/>
            <person name="Mereny Z."/>
            <person name="Hegedus B."/>
            <person name="Baldrian P."/>
            <person name="Stursova M."/>
            <person name="Weitz H."/>
            <person name="Taylor A."/>
            <person name="Grigoriev I.V."/>
            <person name="Nagy L.G."/>
            <person name="Martin F."/>
            <person name="Kauserud H."/>
        </authorList>
    </citation>
    <scope>NUCLEOTIDE SEQUENCE</scope>
    <source>
        <strain evidence="3">CBHHK200</strain>
    </source>
</reference>